<evidence type="ECO:0000313" key="6">
    <source>
        <dbReference type="EMBL" id="GEU29067.1"/>
    </source>
</evidence>
<dbReference type="InterPro" id="IPR036875">
    <property type="entry name" value="Znf_CCHC_sf"/>
</dbReference>
<dbReference type="PANTHER" id="PTHR42648:SF32">
    <property type="entry name" value="RIBONUCLEASE H-LIKE DOMAIN, GAG-PRE-INTEGRASE DOMAIN PROTEIN-RELATED"/>
    <property type="match status" value="1"/>
</dbReference>
<dbReference type="GO" id="GO:0016787">
    <property type="term" value="F:hydrolase activity"/>
    <property type="evidence" value="ECO:0007669"/>
    <property type="project" value="UniProtKB-KW"/>
</dbReference>
<accession>A0A699GHT2</accession>
<dbReference type="PANTHER" id="PTHR42648">
    <property type="entry name" value="TRANSPOSASE, PUTATIVE-RELATED"/>
    <property type="match status" value="1"/>
</dbReference>
<dbReference type="InterPro" id="IPR036397">
    <property type="entry name" value="RNaseH_sf"/>
</dbReference>
<dbReference type="GO" id="GO:0008270">
    <property type="term" value="F:zinc ion binding"/>
    <property type="evidence" value="ECO:0007669"/>
    <property type="project" value="InterPro"/>
</dbReference>
<dbReference type="SUPFAM" id="SSF57756">
    <property type="entry name" value="Retrovirus zinc finger-like domains"/>
    <property type="match status" value="1"/>
</dbReference>
<dbReference type="Pfam" id="PF25597">
    <property type="entry name" value="SH3_retrovirus"/>
    <property type="match status" value="1"/>
</dbReference>
<dbReference type="PROSITE" id="PS50994">
    <property type="entry name" value="INTEGRASE"/>
    <property type="match status" value="1"/>
</dbReference>
<keyword evidence="3" id="KW-0175">Coiled coil</keyword>
<feature type="region of interest" description="Disordered" evidence="4">
    <location>
        <begin position="1256"/>
        <end position="1277"/>
    </location>
</feature>
<evidence type="ECO:0000256" key="1">
    <source>
        <dbReference type="ARBA" id="ARBA00022723"/>
    </source>
</evidence>
<feature type="region of interest" description="Disordered" evidence="4">
    <location>
        <begin position="1213"/>
        <end position="1238"/>
    </location>
</feature>
<dbReference type="Pfam" id="PF07727">
    <property type="entry name" value="RVT_2"/>
    <property type="match status" value="2"/>
</dbReference>
<organism evidence="6">
    <name type="scientific">Tanacetum cinerariifolium</name>
    <name type="common">Dalmatian daisy</name>
    <name type="synonym">Chrysanthemum cinerariifolium</name>
    <dbReference type="NCBI Taxonomy" id="118510"/>
    <lineage>
        <taxon>Eukaryota</taxon>
        <taxon>Viridiplantae</taxon>
        <taxon>Streptophyta</taxon>
        <taxon>Embryophyta</taxon>
        <taxon>Tracheophyta</taxon>
        <taxon>Spermatophyta</taxon>
        <taxon>Magnoliopsida</taxon>
        <taxon>eudicotyledons</taxon>
        <taxon>Gunneridae</taxon>
        <taxon>Pentapetalae</taxon>
        <taxon>asterids</taxon>
        <taxon>campanulids</taxon>
        <taxon>Asterales</taxon>
        <taxon>Asteraceae</taxon>
        <taxon>Asteroideae</taxon>
        <taxon>Anthemideae</taxon>
        <taxon>Anthemidinae</taxon>
        <taxon>Tanacetum</taxon>
    </lineage>
</organism>
<evidence type="ECO:0000256" key="2">
    <source>
        <dbReference type="ARBA" id="ARBA00022801"/>
    </source>
</evidence>
<reference evidence="6" key="1">
    <citation type="journal article" date="2019" name="Sci. Rep.">
        <title>Draft genome of Tanacetum cinerariifolium, the natural source of mosquito coil.</title>
        <authorList>
            <person name="Yamashiro T."/>
            <person name="Shiraishi A."/>
            <person name="Satake H."/>
            <person name="Nakayama K."/>
        </authorList>
    </citation>
    <scope>NUCLEOTIDE SEQUENCE</scope>
</reference>
<sequence length="1334" mass="151872">MDFVSSPSPNSTNEVPSDFGVSTASPQVSTTNLSDATVYAILANQPNRSQLVHEDLEQIHEDDLEEIDLKWQLALLSMRTKRFFHKTGKKITINGSDTAGNDKSKVVCFNYHKLGHFLRECKGTRNQENKTRKQETTRRTMNVEDTSSKAMDTKIEDSELVVLKSKLEKISNEKDALETKILKFENASQSLDKLIGSQVTDNKNNGAPLIEDWESNEEDEVESPPEKERKIVKRSVDKIEVEIPKQNNKPARLGENTIRGKGWRATYNTRNFLKKVNTAKEAVNTARLNSVVLNAIRENKGKAGHSHKQMEDQGYFDSRCSWHMTRNIFYLTDFKEFDGGYVTFRGGAKGVGTFFTGSGNFFWQWELHNWQWECLVYFIPNMNNKNCVLFTDTECFVLSHDFKLADESYVLLKIPRKNNMYSANMKNIVPKKDLTCLVVKATNDESMLWHRRLDKKVKIIRCDNGKEFKNRVMNEFCEEKCIKREYSVARTPQQNGVAERRNMTLIKAVRTMLADSKLPITFWAKAVNTAYYVKNMVLVVKPHFKTSYELLRGRTSALSFMRPFRCHVTILNTLDHLGKFDGKSDKGFFVGYCTNSKAFRVYSTRTRKVEENLHIKFLENKPLIISNGPKWLFDIDTLTESMNYVPVIAGTNSNDFVGKGASFDIGQSSMEARPSQDYILMSLWNNGLLFDSSPKDSDGDNQDDDGPNTKSEIYNQERPNAENSTKDVNTIRPSINTASSNINTASPTVSTVRLSKDFFGTDNDMRSLDGVELDIRNISTTYVVPTTPNTRIHKDHSLDNVIGDIQFGVFRNKKDERGIVVRNKARLVAQGCTQEEGIDYDEVFSLVIRIKAIRLFLLYASFMGFLVYQIDVKRALLYGRIKEEVYVYARLIKLYSSRDKKDILLVQVYVDDIIFGSTKKELCIKFEVLMHDKFQMSLMGELTLFLGLQVMHKSDGIFISQAKYVDEILRKFMYNDVKPANTSMDKENALLKDSDGDDVDVHLYRSMIESLMYLTSSRPYIMFDICTYEKFQCKKQTVVATSTIGAEYVAAASCCGQHNMVAVLKKPQGSKDFHQIVDFLKASHIRKIELNATVDGHDKTITEASVRRHLKLADADGISTLPTTKIFEQLALIGYVTDSDKLTFQKGPTSPVRTQHTPTIIESSLHLQNISITYSKTRTRTRRIDIRIPQSNVPSSVANKAITKEMHDGLGRATTTASSLGSEQGSEATSLDHEDSPKQGRMIEEINKYKNVNLVKSSKQRAKHRMDFSTGSPQTNDDETLAETLLNIKRSAAKDNRKAIMQESESPKKIKKKEMMQISLDEEVAQRFYEEEQA</sequence>
<feature type="region of interest" description="Disordered" evidence="4">
    <location>
        <begin position="198"/>
        <end position="228"/>
    </location>
</feature>
<feature type="compositionally biased region" description="Polar residues" evidence="4">
    <location>
        <begin position="1213"/>
        <end position="1229"/>
    </location>
</feature>
<dbReference type="GO" id="GO:0003676">
    <property type="term" value="F:nucleic acid binding"/>
    <property type="evidence" value="ECO:0007669"/>
    <property type="project" value="InterPro"/>
</dbReference>
<gene>
    <name evidence="6" type="ORF">Tci_001045</name>
</gene>
<feature type="compositionally biased region" description="Acidic residues" evidence="4">
    <location>
        <begin position="211"/>
        <end position="223"/>
    </location>
</feature>
<comment type="caution">
    <text evidence="6">The sequence shown here is derived from an EMBL/GenBank/DDBJ whole genome shotgun (WGS) entry which is preliminary data.</text>
</comment>
<evidence type="ECO:0000256" key="3">
    <source>
        <dbReference type="SAM" id="Coils"/>
    </source>
</evidence>
<dbReference type="EMBL" id="BKCJ010000041">
    <property type="protein sequence ID" value="GEU29067.1"/>
    <property type="molecule type" value="Genomic_DNA"/>
</dbReference>
<feature type="compositionally biased region" description="Basic and acidic residues" evidence="4">
    <location>
        <begin position="125"/>
        <end position="142"/>
    </location>
</feature>
<feature type="coiled-coil region" evidence="3">
    <location>
        <begin position="160"/>
        <end position="187"/>
    </location>
</feature>
<dbReference type="GO" id="GO:0015074">
    <property type="term" value="P:DNA integration"/>
    <property type="evidence" value="ECO:0007669"/>
    <property type="project" value="InterPro"/>
</dbReference>
<dbReference type="InterPro" id="IPR012337">
    <property type="entry name" value="RNaseH-like_sf"/>
</dbReference>
<keyword evidence="2" id="KW-0378">Hydrolase</keyword>
<feature type="region of interest" description="Disordered" evidence="4">
    <location>
        <begin position="125"/>
        <end position="148"/>
    </location>
</feature>
<feature type="compositionally biased region" description="Polar residues" evidence="4">
    <location>
        <begin position="709"/>
        <end position="729"/>
    </location>
</feature>
<evidence type="ECO:0000259" key="5">
    <source>
        <dbReference type="PROSITE" id="PS50994"/>
    </source>
</evidence>
<feature type="region of interest" description="Disordered" evidence="4">
    <location>
        <begin position="692"/>
        <end position="729"/>
    </location>
</feature>
<dbReference type="InterPro" id="IPR039537">
    <property type="entry name" value="Retrotran_Ty1/copia-like"/>
</dbReference>
<protein>
    <submittedName>
        <fullName evidence="6">Ribonuclease H-like domain-containing protein</fullName>
    </submittedName>
</protein>
<feature type="region of interest" description="Disordered" evidence="4">
    <location>
        <begin position="1"/>
        <end position="27"/>
    </location>
</feature>
<dbReference type="Gene3D" id="3.30.420.10">
    <property type="entry name" value="Ribonuclease H-like superfamily/Ribonuclease H"/>
    <property type="match status" value="1"/>
</dbReference>
<name>A0A699GHT2_TANCI</name>
<keyword evidence="1" id="KW-0479">Metal-binding</keyword>
<dbReference type="InterPro" id="IPR001584">
    <property type="entry name" value="Integrase_cat-core"/>
</dbReference>
<dbReference type="InterPro" id="IPR013103">
    <property type="entry name" value="RVT_2"/>
</dbReference>
<feature type="domain" description="Integrase catalytic" evidence="5">
    <location>
        <begin position="458"/>
        <end position="555"/>
    </location>
</feature>
<dbReference type="SUPFAM" id="SSF53098">
    <property type="entry name" value="Ribonuclease H-like"/>
    <property type="match status" value="1"/>
</dbReference>
<proteinExistence type="predicted"/>
<evidence type="ECO:0000256" key="4">
    <source>
        <dbReference type="SAM" id="MobiDB-lite"/>
    </source>
</evidence>
<dbReference type="InterPro" id="IPR057670">
    <property type="entry name" value="SH3_retrovirus"/>
</dbReference>